<comment type="similarity">
    <text evidence="2">Belongs to the complex I subunit 4 family.</text>
</comment>
<evidence type="ECO:0000256" key="2">
    <source>
        <dbReference type="ARBA" id="ARBA00009025"/>
    </source>
</evidence>
<proteinExistence type="inferred from homology"/>
<organism evidence="9 10">
    <name type="scientific">Edaphobacter acidisoli</name>
    <dbReference type="NCBI Taxonomy" id="2040573"/>
    <lineage>
        <taxon>Bacteria</taxon>
        <taxon>Pseudomonadati</taxon>
        <taxon>Acidobacteriota</taxon>
        <taxon>Terriglobia</taxon>
        <taxon>Terriglobales</taxon>
        <taxon>Acidobacteriaceae</taxon>
        <taxon>Edaphobacter</taxon>
    </lineage>
</organism>
<feature type="transmembrane region" description="Helical" evidence="7">
    <location>
        <begin position="36"/>
        <end position="54"/>
    </location>
</feature>
<dbReference type="PANTHER" id="PTHR43507">
    <property type="entry name" value="NADH-UBIQUINONE OXIDOREDUCTASE CHAIN 4"/>
    <property type="match status" value="1"/>
</dbReference>
<evidence type="ECO:0000256" key="7">
    <source>
        <dbReference type="SAM" id="Phobius"/>
    </source>
</evidence>
<dbReference type="InterPro" id="IPR010227">
    <property type="entry name" value="NADH_Q_OxRdtase_chainM/4"/>
</dbReference>
<dbReference type="Proteomes" id="UP000648801">
    <property type="component" value="Unassembled WGS sequence"/>
</dbReference>
<comment type="subcellular location">
    <subcellularLocation>
        <location evidence="1">Endomembrane system</location>
        <topology evidence="1">Multi-pass membrane protein</topology>
    </subcellularLocation>
    <subcellularLocation>
        <location evidence="6">Membrane</location>
        <topology evidence="6">Multi-pass membrane protein</topology>
    </subcellularLocation>
</comment>
<name>A0A916RQK2_9BACT</name>
<evidence type="ECO:0000256" key="1">
    <source>
        <dbReference type="ARBA" id="ARBA00004127"/>
    </source>
</evidence>
<feature type="transmembrane region" description="Helical" evidence="7">
    <location>
        <begin position="318"/>
        <end position="338"/>
    </location>
</feature>
<evidence type="ECO:0000313" key="9">
    <source>
        <dbReference type="EMBL" id="GGA65515.1"/>
    </source>
</evidence>
<dbReference type="GO" id="GO:0008137">
    <property type="term" value="F:NADH dehydrogenase (ubiquinone) activity"/>
    <property type="evidence" value="ECO:0007669"/>
    <property type="project" value="InterPro"/>
</dbReference>
<dbReference type="PRINTS" id="PR01437">
    <property type="entry name" value="NUOXDRDTASE4"/>
</dbReference>
<feature type="transmembrane region" description="Helical" evidence="7">
    <location>
        <begin position="358"/>
        <end position="377"/>
    </location>
</feature>
<dbReference type="AlphaFoldDB" id="A0A916RQK2"/>
<evidence type="ECO:0000256" key="6">
    <source>
        <dbReference type="RuleBase" id="RU000320"/>
    </source>
</evidence>
<feature type="transmembrane region" description="Helical" evidence="7">
    <location>
        <begin position="166"/>
        <end position="186"/>
    </location>
</feature>
<feature type="transmembrane region" description="Helical" evidence="7">
    <location>
        <begin position="112"/>
        <end position="131"/>
    </location>
</feature>
<dbReference type="GO" id="GO:0012505">
    <property type="term" value="C:endomembrane system"/>
    <property type="evidence" value="ECO:0007669"/>
    <property type="project" value="UniProtKB-SubCell"/>
</dbReference>
<keyword evidence="5 7" id="KW-0472">Membrane</keyword>
<evidence type="ECO:0000259" key="8">
    <source>
        <dbReference type="Pfam" id="PF00361"/>
    </source>
</evidence>
<keyword evidence="4 7" id="KW-1133">Transmembrane helix</keyword>
<dbReference type="PANTHER" id="PTHR43507:SF1">
    <property type="entry name" value="NADH-UBIQUINONE OXIDOREDUCTASE CHAIN 4"/>
    <property type="match status" value="1"/>
</dbReference>
<dbReference type="InterPro" id="IPR001750">
    <property type="entry name" value="ND/Mrp_TM"/>
</dbReference>
<feature type="transmembrane region" description="Helical" evidence="7">
    <location>
        <begin position="436"/>
        <end position="458"/>
    </location>
</feature>
<protein>
    <submittedName>
        <fullName evidence="9">NADH-quinone oxidoreductase subunit N</fullName>
    </submittedName>
</protein>
<dbReference type="InterPro" id="IPR003918">
    <property type="entry name" value="NADH_UbQ_OxRdtase"/>
</dbReference>
<evidence type="ECO:0000256" key="3">
    <source>
        <dbReference type="ARBA" id="ARBA00022692"/>
    </source>
</evidence>
<dbReference type="EMBL" id="BMJB01000001">
    <property type="protein sequence ID" value="GGA65515.1"/>
    <property type="molecule type" value="Genomic_DNA"/>
</dbReference>
<dbReference type="GO" id="GO:0015990">
    <property type="term" value="P:electron transport coupled proton transport"/>
    <property type="evidence" value="ECO:0007669"/>
    <property type="project" value="TreeGrafter"/>
</dbReference>
<evidence type="ECO:0000256" key="5">
    <source>
        <dbReference type="ARBA" id="ARBA00023136"/>
    </source>
</evidence>
<reference evidence="9" key="1">
    <citation type="journal article" date="2014" name="Int. J. Syst. Evol. Microbiol.">
        <title>Complete genome sequence of Corynebacterium casei LMG S-19264T (=DSM 44701T), isolated from a smear-ripened cheese.</title>
        <authorList>
            <consortium name="US DOE Joint Genome Institute (JGI-PGF)"/>
            <person name="Walter F."/>
            <person name="Albersmeier A."/>
            <person name="Kalinowski J."/>
            <person name="Ruckert C."/>
        </authorList>
    </citation>
    <scope>NUCLEOTIDE SEQUENCE</scope>
    <source>
        <strain evidence="9">CGMCC 1.15447</strain>
    </source>
</reference>
<feature type="transmembrane region" description="Helical" evidence="7">
    <location>
        <begin position="137"/>
        <end position="154"/>
    </location>
</feature>
<feature type="transmembrane region" description="Helical" evidence="7">
    <location>
        <begin position="213"/>
        <end position="237"/>
    </location>
</feature>
<accession>A0A916RQK2</accession>
<dbReference type="GO" id="GO:0003954">
    <property type="term" value="F:NADH dehydrogenase activity"/>
    <property type="evidence" value="ECO:0007669"/>
    <property type="project" value="TreeGrafter"/>
</dbReference>
<comment type="caution">
    <text evidence="9">The sequence shown here is derived from an EMBL/GenBank/DDBJ whole genome shotgun (WGS) entry which is preliminary data.</text>
</comment>
<reference evidence="9" key="2">
    <citation type="submission" date="2020-09" db="EMBL/GenBank/DDBJ databases">
        <authorList>
            <person name="Sun Q."/>
            <person name="Zhou Y."/>
        </authorList>
    </citation>
    <scope>NUCLEOTIDE SEQUENCE</scope>
    <source>
        <strain evidence="9">CGMCC 1.15447</strain>
    </source>
</reference>
<dbReference type="NCBIfam" id="TIGR01972">
    <property type="entry name" value="NDH_I_M"/>
    <property type="match status" value="1"/>
</dbReference>
<feature type="transmembrane region" description="Helical" evidence="7">
    <location>
        <begin position="478"/>
        <end position="497"/>
    </location>
</feature>
<dbReference type="GO" id="GO:0016020">
    <property type="term" value="C:membrane"/>
    <property type="evidence" value="ECO:0007669"/>
    <property type="project" value="UniProtKB-SubCell"/>
</dbReference>
<dbReference type="Pfam" id="PF00361">
    <property type="entry name" value="Proton_antipo_M"/>
    <property type="match status" value="1"/>
</dbReference>
<evidence type="ECO:0000313" key="10">
    <source>
        <dbReference type="Proteomes" id="UP000648801"/>
    </source>
</evidence>
<feature type="domain" description="NADH:quinone oxidoreductase/Mrp antiporter transmembrane" evidence="8">
    <location>
        <begin position="131"/>
        <end position="444"/>
    </location>
</feature>
<feature type="transmembrane region" description="Helical" evidence="7">
    <location>
        <begin position="293"/>
        <end position="311"/>
    </location>
</feature>
<dbReference type="GO" id="GO:0042773">
    <property type="term" value="P:ATP synthesis coupled electron transport"/>
    <property type="evidence" value="ECO:0007669"/>
    <property type="project" value="InterPro"/>
</dbReference>
<evidence type="ECO:0000256" key="4">
    <source>
        <dbReference type="ARBA" id="ARBA00022989"/>
    </source>
</evidence>
<feature type="transmembrane region" description="Helical" evidence="7">
    <location>
        <begin position="398"/>
        <end position="416"/>
    </location>
</feature>
<feature type="transmembrane region" description="Helical" evidence="7">
    <location>
        <begin position="270"/>
        <end position="287"/>
    </location>
</feature>
<keyword evidence="10" id="KW-1185">Reference proteome</keyword>
<keyword evidence="3 6" id="KW-0812">Transmembrane</keyword>
<feature type="transmembrane region" description="Helical" evidence="7">
    <location>
        <begin position="77"/>
        <end position="100"/>
    </location>
</feature>
<feature type="transmembrane region" description="Helical" evidence="7">
    <location>
        <begin position="6"/>
        <end position="24"/>
    </location>
</feature>
<sequence>MTLLSPITLLTALPLVGAAAVLTLGAKSNKLSRGLALAFAFLALLVTLILWHWFNPALGTLQFEELRPWIPSLGVEYHVGIDGLGLLMLLLSAIVVPMSIAASWHIKERASLYFALILMLQAGLFGTFTALNFFHWFLFWELSLIPAFFLVRLWGGPQRATAATQFFIYTMVGSVALLLAFLAIFLTTGQFDFISLAAMAHNDELLPAIASGLAWHSFTAGKAALLLAFCAFLGFAVKVPIEPFHTWLPSTYAEAPTGVTMLLTGTMSKMGVYGFLRILLPIFFIQLREVRTPLLWLAVATIVLSAYAALAQKDLKRIFAYSSINHLGYCMLGIFSVLQFTGNSPALATEKAAALNGVFLQMFNHGLTAATLFWFVALLEKRSGGLRGLDDFGGLRKVAPVFCGMMGIAIFSSLGLPGLNGFVGEFLIFKGSFPLSIWPTSISVLGLLLTAIFLLTILQRVFSGPVRQKWTTMPDLTLAEKLSLAPPLILMLILGLWPQLILGFTNSTVMQFLQKF</sequence>
<dbReference type="GO" id="GO:0048039">
    <property type="term" value="F:ubiquinone binding"/>
    <property type="evidence" value="ECO:0007669"/>
    <property type="project" value="TreeGrafter"/>
</dbReference>
<dbReference type="RefSeq" id="WP_188758830.1">
    <property type="nucleotide sequence ID" value="NZ_BMJB01000001.1"/>
</dbReference>
<gene>
    <name evidence="9" type="ORF">GCM10011507_16390</name>
</gene>